<sequence>MRSGAKTSISFAELATLGKDNSADWSIVVTHAQRLSKDLCRWTCLVLIDWLPSGMEHTLDATPLASTEQFLGVR</sequence>
<accession>A0A4S2LMQ5</accession>
<dbReference type="AlphaFoldDB" id="A0A4S2LMQ5"/>
<dbReference type="Proteomes" id="UP000308267">
    <property type="component" value="Unassembled WGS sequence"/>
</dbReference>
<proteinExistence type="predicted"/>
<protein>
    <submittedName>
        <fullName evidence="1">Uncharacterized protein</fullName>
    </submittedName>
</protein>
<evidence type="ECO:0000313" key="1">
    <source>
        <dbReference type="EMBL" id="TGZ62419.1"/>
    </source>
</evidence>
<organism evidence="1 2">
    <name type="scientific">Opisthorchis felineus</name>
    <dbReference type="NCBI Taxonomy" id="147828"/>
    <lineage>
        <taxon>Eukaryota</taxon>
        <taxon>Metazoa</taxon>
        <taxon>Spiralia</taxon>
        <taxon>Lophotrochozoa</taxon>
        <taxon>Platyhelminthes</taxon>
        <taxon>Trematoda</taxon>
        <taxon>Digenea</taxon>
        <taxon>Opisthorchiida</taxon>
        <taxon>Opisthorchiata</taxon>
        <taxon>Opisthorchiidae</taxon>
        <taxon>Opisthorchis</taxon>
    </lineage>
</organism>
<gene>
    <name evidence="1" type="ORF">CRM22_007454</name>
</gene>
<evidence type="ECO:0000313" key="2">
    <source>
        <dbReference type="Proteomes" id="UP000308267"/>
    </source>
</evidence>
<dbReference type="EMBL" id="SJOL01007541">
    <property type="protein sequence ID" value="TGZ62419.1"/>
    <property type="molecule type" value="Genomic_DNA"/>
</dbReference>
<keyword evidence="2" id="KW-1185">Reference proteome</keyword>
<name>A0A4S2LMQ5_OPIFE</name>
<comment type="caution">
    <text evidence="1">The sequence shown here is derived from an EMBL/GenBank/DDBJ whole genome shotgun (WGS) entry which is preliminary data.</text>
</comment>
<reference evidence="1 2" key="1">
    <citation type="journal article" date="2019" name="BMC Genomics">
        <title>New insights from Opisthorchis felineus genome: update on genomics of the epidemiologically important liver flukes.</title>
        <authorList>
            <person name="Ershov N.I."/>
            <person name="Mordvinov V.A."/>
            <person name="Prokhortchouk E.B."/>
            <person name="Pakharukova M.Y."/>
            <person name="Gunbin K.V."/>
            <person name="Ustyantsev K."/>
            <person name="Genaev M.A."/>
            <person name="Blinov A.G."/>
            <person name="Mazur A."/>
            <person name="Boulygina E."/>
            <person name="Tsygankova S."/>
            <person name="Khrameeva E."/>
            <person name="Chekanov N."/>
            <person name="Fan G."/>
            <person name="Xiao A."/>
            <person name="Zhang H."/>
            <person name="Xu X."/>
            <person name="Yang H."/>
            <person name="Solovyev V."/>
            <person name="Lee S.M."/>
            <person name="Liu X."/>
            <person name="Afonnikov D.A."/>
            <person name="Skryabin K.G."/>
        </authorList>
    </citation>
    <scope>NUCLEOTIDE SEQUENCE [LARGE SCALE GENOMIC DNA]</scope>
    <source>
        <strain evidence="1">AK-0245</strain>
        <tissue evidence="1">Whole organism</tissue>
    </source>
</reference>